<feature type="transmembrane region" description="Helical" evidence="1">
    <location>
        <begin position="21"/>
        <end position="43"/>
    </location>
</feature>
<proteinExistence type="predicted"/>
<feature type="transmembrane region" description="Helical" evidence="1">
    <location>
        <begin position="63"/>
        <end position="84"/>
    </location>
</feature>
<dbReference type="AlphaFoldDB" id="A0A0R1WY31"/>
<protein>
    <submittedName>
        <fullName evidence="2">Integral membrane protein</fullName>
    </submittedName>
</protein>
<keyword evidence="1" id="KW-0472">Membrane</keyword>
<dbReference type="PATRIC" id="fig|1423755.3.peg.1378"/>
<keyword evidence="1" id="KW-1133">Transmembrane helix</keyword>
<accession>A0A0R1WY31</accession>
<dbReference type="Proteomes" id="UP000051054">
    <property type="component" value="Unassembled WGS sequence"/>
</dbReference>
<feature type="transmembrane region" description="Helical" evidence="1">
    <location>
        <begin position="184"/>
        <end position="206"/>
    </location>
</feature>
<evidence type="ECO:0000256" key="1">
    <source>
        <dbReference type="SAM" id="Phobius"/>
    </source>
</evidence>
<keyword evidence="3" id="KW-1185">Reference proteome</keyword>
<dbReference type="Pfam" id="PF06161">
    <property type="entry name" value="DUF975"/>
    <property type="match status" value="1"/>
</dbReference>
<dbReference type="PANTHER" id="PTHR40076:SF1">
    <property type="entry name" value="MEMBRANE PROTEIN"/>
    <property type="match status" value="1"/>
</dbReference>
<dbReference type="PANTHER" id="PTHR40076">
    <property type="entry name" value="MEMBRANE PROTEIN-RELATED"/>
    <property type="match status" value="1"/>
</dbReference>
<feature type="transmembrane region" description="Helical" evidence="1">
    <location>
        <begin position="112"/>
        <end position="135"/>
    </location>
</feature>
<dbReference type="eggNOG" id="COG5523">
    <property type="taxonomic scope" value="Bacteria"/>
</dbReference>
<evidence type="ECO:0000313" key="2">
    <source>
        <dbReference type="EMBL" id="KRM19830.1"/>
    </source>
</evidence>
<sequence>MIKMMNLTELRRSARQKLAGNWTWAVIFTVIYSIVTSIIESIFSGKLDLKTTLESGVPPRIYVGLTLSALITGIFSAGAVYTFLDFVEGKREENYFAAVFSGFTKGRFTNTLLTNILVSVFTVLWTLLLVIPGIIKSLAYSQTFYILKDMMQANKDVGLTEAITESRKLMNGHKWEYFLLQLSFLGWIILGVLSLGIGMFWVIPYMETTNAQYYRKLAGNKYLG</sequence>
<keyword evidence="1" id="KW-0812">Transmembrane</keyword>
<organism evidence="2 3">
    <name type="scientific">Ligilactobacillus hayakitensis DSM 18933 = JCM 14209</name>
    <dbReference type="NCBI Taxonomy" id="1423755"/>
    <lineage>
        <taxon>Bacteria</taxon>
        <taxon>Bacillati</taxon>
        <taxon>Bacillota</taxon>
        <taxon>Bacilli</taxon>
        <taxon>Lactobacillales</taxon>
        <taxon>Lactobacillaceae</taxon>
        <taxon>Ligilactobacillus</taxon>
    </lineage>
</organism>
<dbReference type="EMBL" id="AZGD01000030">
    <property type="protein sequence ID" value="KRM19830.1"/>
    <property type="molecule type" value="Genomic_DNA"/>
</dbReference>
<name>A0A0R1WY31_9LACO</name>
<dbReference type="InterPro" id="IPR010380">
    <property type="entry name" value="DUF975"/>
</dbReference>
<gene>
    <name evidence="2" type="ORF">FC40_GL001301</name>
</gene>
<comment type="caution">
    <text evidence="2">The sequence shown here is derived from an EMBL/GenBank/DDBJ whole genome shotgun (WGS) entry which is preliminary data.</text>
</comment>
<evidence type="ECO:0000313" key="3">
    <source>
        <dbReference type="Proteomes" id="UP000051054"/>
    </source>
</evidence>
<reference evidence="2 3" key="1">
    <citation type="journal article" date="2015" name="Genome Announc.">
        <title>Expanding the biotechnology potential of lactobacilli through comparative genomics of 213 strains and associated genera.</title>
        <authorList>
            <person name="Sun Z."/>
            <person name="Harris H.M."/>
            <person name="McCann A."/>
            <person name="Guo C."/>
            <person name="Argimon S."/>
            <person name="Zhang W."/>
            <person name="Yang X."/>
            <person name="Jeffery I.B."/>
            <person name="Cooney J.C."/>
            <person name="Kagawa T.F."/>
            <person name="Liu W."/>
            <person name="Song Y."/>
            <person name="Salvetti E."/>
            <person name="Wrobel A."/>
            <person name="Rasinkangas P."/>
            <person name="Parkhill J."/>
            <person name="Rea M.C."/>
            <person name="O'Sullivan O."/>
            <person name="Ritari J."/>
            <person name="Douillard F.P."/>
            <person name="Paul Ross R."/>
            <person name="Yang R."/>
            <person name="Briner A.E."/>
            <person name="Felis G.E."/>
            <person name="de Vos W.M."/>
            <person name="Barrangou R."/>
            <person name="Klaenhammer T.R."/>
            <person name="Caufield P.W."/>
            <person name="Cui Y."/>
            <person name="Zhang H."/>
            <person name="O'Toole P.W."/>
        </authorList>
    </citation>
    <scope>NUCLEOTIDE SEQUENCE [LARGE SCALE GENOMIC DNA]</scope>
    <source>
        <strain evidence="2 3">DSM 18933</strain>
    </source>
</reference>